<evidence type="ECO:0000256" key="3">
    <source>
        <dbReference type="ARBA" id="ARBA00022692"/>
    </source>
</evidence>
<protein>
    <submittedName>
        <fullName evidence="8">ABC transporter permease</fullName>
    </submittedName>
</protein>
<dbReference type="EMBL" id="JAHLPM010000002">
    <property type="protein sequence ID" value="MBU5436968.1"/>
    <property type="molecule type" value="Genomic_DNA"/>
</dbReference>
<dbReference type="InterPro" id="IPR000515">
    <property type="entry name" value="MetI-like"/>
</dbReference>
<dbReference type="PANTHER" id="PTHR30177:SF4">
    <property type="entry name" value="OSMOPROTECTANT IMPORT PERMEASE PROTEIN OSMW"/>
    <property type="match status" value="1"/>
</dbReference>
<evidence type="ECO:0000256" key="4">
    <source>
        <dbReference type="ARBA" id="ARBA00022989"/>
    </source>
</evidence>
<evidence type="ECO:0000256" key="6">
    <source>
        <dbReference type="RuleBase" id="RU363032"/>
    </source>
</evidence>
<accession>A0ABS6E237</accession>
<comment type="caution">
    <text evidence="8">The sequence shown here is derived from an EMBL/GenBank/DDBJ whole genome shotgun (WGS) entry which is preliminary data.</text>
</comment>
<reference evidence="8 9" key="1">
    <citation type="submission" date="2021-06" db="EMBL/GenBank/DDBJ databases">
        <authorList>
            <person name="Sun Q."/>
            <person name="Li D."/>
        </authorList>
    </citation>
    <scope>NUCLEOTIDE SEQUENCE [LARGE SCALE GENOMIC DNA]</scope>
    <source>
        <strain evidence="8 9">MSJ-40</strain>
    </source>
</reference>
<dbReference type="CDD" id="cd06261">
    <property type="entry name" value="TM_PBP2"/>
    <property type="match status" value="1"/>
</dbReference>
<dbReference type="Proteomes" id="UP000749471">
    <property type="component" value="Unassembled WGS sequence"/>
</dbReference>
<comment type="similarity">
    <text evidence="6">Belongs to the binding-protein-dependent transport system permease family.</text>
</comment>
<feature type="transmembrane region" description="Helical" evidence="6">
    <location>
        <begin position="77"/>
        <end position="97"/>
    </location>
</feature>
<keyword evidence="2 6" id="KW-0813">Transport</keyword>
<evidence type="ECO:0000313" key="9">
    <source>
        <dbReference type="Proteomes" id="UP000749471"/>
    </source>
</evidence>
<gene>
    <name evidence="8" type="ORF">KQI42_03040</name>
</gene>
<keyword evidence="4 6" id="KW-1133">Transmembrane helix</keyword>
<evidence type="ECO:0000313" key="8">
    <source>
        <dbReference type="EMBL" id="MBU5436968.1"/>
    </source>
</evidence>
<keyword evidence="9" id="KW-1185">Reference proteome</keyword>
<evidence type="ECO:0000259" key="7">
    <source>
        <dbReference type="PROSITE" id="PS50928"/>
    </source>
</evidence>
<feature type="transmembrane region" description="Helical" evidence="6">
    <location>
        <begin position="46"/>
        <end position="71"/>
    </location>
</feature>
<evidence type="ECO:0000256" key="5">
    <source>
        <dbReference type="ARBA" id="ARBA00023136"/>
    </source>
</evidence>
<keyword evidence="3 6" id="KW-0812">Transmembrane</keyword>
<dbReference type="PANTHER" id="PTHR30177">
    <property type="entry name" value="GLYCINE BETAINE/L-PROLINE TRANSPORT SYSTEM PERMEASE PROTEIN PROW"/>
    <property type="match status" value="1"/>
</dbReference>
<dbReference type="Pfam" id="PF00528">
    <property type="entry name" value="BPD_transp_1"/>
    <property type="match status" value="1"/>
</dbReference>
<dbReference type="InterPro" id="IPR051204">
    <property type="entry name" value="ABC_transp_perm/SBD"/>
</dbReference>
<feature type="transmembrane region" description="Helical" evidence="6">
    <location>
        <begin position="171"/>
        <end position="191"/>
    </location>
</feature>
<name>A0ABS6E237_9FIRM</name>
<feature type="transmembrane region" description="Helical" evidence="6">
    <location>
        <begin position="12"/>
        <end position="37"/>
    </location>
</feature>
<evidence type="ECO:0000256" key="2">
    <source>
        <dbReference type="ARBA" id="ARBA00022448"/>
    </source>
</evidence>
<feature type="transmembrane region" description="Helical" evidence="6">
    <location>
        <begin position="118"/>
        <end position="151"/>
    </location>
</feature>
<proteinExistence type="inferred from homology"/>
<keyword evidence="5 6" id="KW-0472">Membrane</keyword>
<organism evidence="8 9">
    <name type="scientific">Tissierella simiarum</name>
    <dbReference type="NCBI Taxonomy" id="2841534"/>
    <lineage>
        <taxon>Bacteria</taxon>
        <taxon>Bacillati</taxon>
        <taxon>Bacillota</taxon>
        <taxon>Tissierellia</taxon>
        <taxon>Tissierellales</taxon>
        <taxon>Tissierellaceae</taxon>
        <taxon>Tissierella</taxon>
    </lineage>
</organism>
<evidence type="ECO:0000256" key="1">
    <source>
        <dbReference type="ARBA" id="ARBA00004141"/>
    </source>
</evidence>
<feature type="domain" description="ABC transmembrane type-1" evidence="7">
    <location>
        <begin position="12"/>
        <end position="191"/>
    </location>
</feature>
<sequence>MNERWSMVLDSLISHIWLTLIALLIAVLIGVPLGIFLTRRRKIADFVIGVVSVFQTIPSLALLGFMIPLFGIGPKPAVIALTIYGLLPILQNTYTGIIGIDQGAKEAGKGMGMTSTQILFMVEIPLSISVIMAGIRTATVLIIGVTTLASLVGAGGLGDLIFRGISSVNPGLILSGAVPAAVLAIFFDFLLKFLEKKMTPRGLRD</sequence>
<dbReference type="PROSITE" id="PS50928">
    <property type="entry name" value="ABC_TM1"/>
    <property type="match status" value="1"/>
</dbReference>
<comment type="subcellular location">
    <subcellularLocation>
        <location evidence="6">Cell membrane</location>
        <topology evidence="6">Multi-pass membrane protein</topology>
    </subcellularLocation>
    <subcellularLocation>
        <location evidence="1">Membrane</location>
        <topology evidence="1">Multi-pass membrane protein</topology>
    </subcellularLocation>
</comment>